<evidence type="ECO:0000313" key="2">
    <source>
        <dbReference type="Proteomes" id="UP000247612"/>
    </source>
</evidence>
<keyword evidence="2" id="KW-1185">Reference proteome</keyword>
<gene>
    <name evidence="1" type="ORF">DES51_102221</name>
</gene>
<comment type="caution">
    <text evidence="1">The sequence shown here is derived from an EMBL/GenBank/DDBJ whole genome shotgun (WGS) entry which is preliminary data.</text>
</comment>
<protein>
    <submittedName>
        <fullName evidence="1">Uncharacterized protein</fullName>
    </submittedName>
</protein>
<sequence length="583" mass="66935">MKKIGVIGLALLLWGCSSDVGENAHNEATDDNIIATSRIYQIEGRLTDLFVGEFYPLRLEAVKQGELEKVVLVEPAGDYGAEITVTDPQELDKITAYFDGIELTGNESSLFPTDEYADFEITLKDKEPLYFRIYANYFCSQFSCVEFTSSQSLNEMLSTLKGEYKKVNKIQIYESNTSVETWADIKAIKPSNIEPVAAELIRDIWVDETDPMLKVLRLSYYIHEDFDQLEDITDTQLLTAGLIQQSDKYDCYNNVVDVCGDLYTDNLLYFPDGLERIHHYVPDVYLIVPYNNVKQKGVSIFGSHYELPSFEAGTIASQSYQAYINFPDKLYFTYHLPYEFYRHNEQTAYILDQASSGDETVYILAKAKEAYLNQGTFIEGINGITYKLENEASAVDLIQAHADDFEQWQYVLKQEGDDVRLLSGHRINEKVYQPWQVQPDKETYYIDDTGALKVNLASTDASIFNEWCANQLAFDYQFKPNIHDNLLSIWISSDTFNRKFAVVFDLAAGNTLTTLEVEKQLGLNLEKLEKAYQSIPNYSYRVLQLEDYETLNFNTTKFFINSKGKMAYDDGNDIILFEWEEVR</sequence>
<evidence type="ECO:0000313" key="1">
    <source>
        <dbReference type="EMBL" id="PXX81100.1"/>
    </source>
</evidence>
<proteinExistence type="predicted"/>
<dbReference type="STRING" id="1034346.GCA_000313565_02344"/>
<dbReference type="EMBL" id="QJKH01000002">
    <property type="protein sequence ID" value="PXX81100.1"/>
    <property type="molecule type" value="Genomic_DNA"/>
</dbReference>
<dbReference type="AlphaFoldDB" id="A0A318KTL2"/>
<dbReference type="RefSeq" id="WP_022938647.1">
    <property type="nucleotide sequence ID" value="NZ_CABKRQ010000006.1"/>
</dbReference>
<organism evidence="1 2">
    <name type="scientific">Dielma fastidiosa</name>
    <dbReference type="NCBI Taxonomy" id="1034346"/>
    <lineage>
        <taxon>Bacteria</taxon>
        <taxon>Bacillati</taxon>
        <taxon>Bacillota</taxon>
        <taxon>Erysipelotrichia</taxon>
        <taxon>Erysipelotrichales</taxon>
        <taxon>Erysipelotrichaceae</taxon>
        <taxon>Dielma</taxon>
    </lineage>
</organism>
<dbReference type="Proteomes" id="UP000247612">
    <property type="component" value="Unassembled WGS sequence"/>
</dbReference>
<reference evidence="1 2" key="1">
    <citation type="submission" date="2018-05" db="EMBL/GenBank/DDBJ databases">
        <title>Genomic Encyclopedia of Type Strains, Phase IV (KMG-IV): sequencing the most valuable type-strain genomes for metagenomic binning, comparative biology and taxonomic classification.</title>
        <authorList>
            <person name="Goeker M."/>
        </authorList>
    </citation>
    <scope>NUCLEOTIDE SEQUENCE [LARGE SCALE GENOMIC DNA]</scope>
    <source>
        <strain evidence="1 2">JC118</strain>
    </source>
</reference>
<accession>A0A318KTL2</accession>
<name>A0A318KTL2_9FIRM</name>